<dbReference type="Proteomes" id="UP000602087">
    <property type="component" value="Unassembled WGS sequence"/>
</dbReference>
<dbReference type="AlphaFoldDB" id="A0A934IB19"/>
<dbReference type="Gene3D" id="1.20.58.1460">
    <property type="match status" value="1"/>
</dbReference>
<dbReference type="RefSeq" id="WP_198732151.1">
    <property type="nucleotide sequence ID" value="NZ_JAEINH010000001.1"/>
</dbReference>
<dbReference type="PANTHER" id="PTHR30319">
    <property type="entry name" value="PHENYLACETIC ACID REGULATOR-RELATED TRANSCRIPTIONAL REPRESSOR"/>
    <property type="match status" value="1"/>
</dbReference>
<protein>
    <submittedName>
        <fullName evidence="2">PaaX family transcriptional regulator</fullName>
    </submittedName>
</protein>
<dbReference type="PANTHER" id="PTHR30319:SF1">
    <property type="entry name" value="TRANSCRIPTIONAL REPRESSOR PAAX"/>
    <property type="match status" value="1"/>
</dbReference>
<comment type="caution">
    <text evidence="2">The sequence shown here is derived from an EMBL/GenBank/DDBJ whole genome shotgun (WGS) entry which is preliminary data.</text>
</comment>
<reference evidence="2" key="1">
    <citation type="submission" date="2020-12" db="EMBL/GenBank/DDBJ databases">
        <title>Sanguibacter suaedae sp. nov., isolated from Suaeda aralocaspica.</title>
        <authorList>
            <person name="Ma Q."/>
        </authorList>
    </citation>
    <scope>NUCLEOTIDE SEQUENCE</scope>
    <source>
        <strain evidence="2">YZGR15</strain>
    </source>
</reference>
<evidence type="ECO:0000313" key="2">
    <source>
        <dbReference type="EMBL" id="MBI9113589.1"/>
    </source>
</evidence>
<evidence type="ECO:0000259" key="1">
    <source>
        <dbReference type="Pfam" id="PF20803"/>
    </source>
</evidence>
<dbReference type="EMBL" id="JAEINH010000001">
    <property type="protein sequence ID" value="MBI9113589.1"/>
    <property type="molecule type" value="Genomic_DNA"/>
</dbReference>
<gene>
    <name evidence="2" type="ORF">JAV76_01015</name>
</gene>
<feature type="domain" description="Transcriptional repressor PaaX-like central Cas2-like" evidence="1">
    <location>
        <begin position="92"/>
        <end position="146"/>
    </location>
</feature>
<keyword evidence="3" id="KW-1185">Reference proteome</keyword>
<dbReference type="InterPro" id="IPR048846">
    <property type="entry name" value="PaaX-like_central"/>
</dbReference>
<dbReference type="GO" id="GO:0006351">
    <property type="term" value="P:DNA-templated transcription"/>
    <property type="evidence" value="ECO:0007669"/>
    <property type="project" value="TreeGrafter"/>
</dbReference>
<dbReference type="Gene3D" id="3.30.70.2650">
    <property type="match status" value="1"/>
</dbReference>
<sequence>MTHRIAPRTVVEAFLPDVGEARLADVYDTARLAGLADQPVRLAIRRLVAGGDVVQVGRGRAGTLRLTGEGRRRLRRDRQGVALASAQDAGEAPWDGRWRMIAVSVPERERAVRDALRRDLGDLGAVAVSTGLYVSPHDLLDALRDDAGPYLSTATTDDLAVRGTTDPLEIAELLWPHRPTVAAYATVDEALRADAADTTSPDVVRQLRLADALERALRDDPLLPPELRGDPWPPARSRAAWARRWESLRSDGGNLVYGDW</sequence>
<organism evidence="2 3">
    <name type="scientific">Sanguibacter suaedae</name>
    <dbReference type="NCBI Taxonomy" id="2795737"/>
    <lineage>
        <taxon>Bacteria</taxon>
        <taxon>Bacillati</taxon>
        <taxon>Actinomycetota</taxon>
        <taxon>Actinomycetes</taxon>
        <taxon>Micrococcales</taxon>
        <taxon>Sanguibacteraceae</taxon>
        <taxon>Sanguibacter</taxon>
    </lineage>
</organism>
<evidence type="ECO:0000313" key="3">
    <source>
        <dbReference type="Proteomes" id="UP000602087"/>
    </source>
</evidence>
<accession>A0A934IB19</accession>
<proteinExistence type="predicted"/>
<dbReference type="Pfam" id="PF20803">
    <property type="entry name" value="PaaX_M"/>
    <property type="match status" value="1"/>
</dbReference>
<name>A0A934IB19_9MICO</name>